<reference evidence="2 4" key="1">
    <citation type="journal article" date="2012" name="Nature">
        <title>Algal genomes reveal evolutionary mosaicism and the fate of nucleomorphs.</title>
        <authorList>
            <consortium name="DOE Joint Genome Institute"/>
            <person name="Curtis B.A."/>
            <person name="Tanifuji G."/>
            <person name="Burki F."/>
            <person name="Gruber A."/>
            <person name="Irimia M."/>
            <person name="Maruyama S."/>
            <person name="Arias M.C."/>
            <person name="Ball S.G."/>
            <person name="Gile G.H."/>
            <person name="Hirakawa Y."/>
            <person name="Hopkins J.F."/>
            <person name="Kuo A."/>
            <person name="Rensing S.A."/>
            <person name="Schmutz J."/>
            <person name="Symeonidi A."/>
            <person name="Elias M."/>
            <person name="Eveleigh R.J."/>
            <person name="Herman E.K."/>
            <person name="Klute M.J."/>
            <person name="Nakayama T."/>
            <person name="Obornik M."/>
            <person name="Reyes-Prieto A."/>
            <person name="Armbrust E.V."/>
            <person name="Aves S.J."/>
            <person name="Beiko R.G."/>
            <person name="Coutinho P."/>
            <person name="Dacks J.B."/>
            <person name="Durnford D.G."/>
            <person name="Fast N.M."/>
            <person name="Green B.R."/>
            <person name="Grisdale C.J."/>
            <person name="Hempel F."/>
            <person name="Henrissat B."/>
            <person name="Hoppner M.P."/>
            <person name="Ishida K."/>
            <person name="Kim E."/>
            <person name="Koreny L."/>
            <person name="Kroth P.G."/>
            <person name="Liu Y."/>
            <person name="Malik S.B."/>
            <person name="Maier U.G."/>
            <person name="McRose D."/>
            <person name="Mock T."/>
            <person name="Neilson J.A."/>
            <person name="Onodera N.T."/>
            <person name="Poole A.M."/>
            <person name="Pritham E.J."/>
            <person name="Richards T.A."/>
            <person name="Rocap G."/>
            <person name="Roy S.W."/>
            <person name="Sarai C."/>
            <person name="Schaack S."/>
            <person name="Shirato S."/>
            <person name="Slamovits C.H."/>
            <person name="Spencer D.F."/>
            <person name="Suzuki S."/>
            <person name="Worden A.Z."/>
            <person name="Zauner S."/>
            <person name="Barry K."/>
            <person name="Bell C."/>
            <person name="Bharti A.K."/>
            <person name="Crow J.A."/>
            <person name="Grimwood J."/>
            <person name="Kramer R."/>
            <person name="Lindquist E."/>
            <person name="Lucas S."/>
            <person name="Salamov A."/>
            <person name="McFadden G.I."/>
            <person name="Lane C.E."/>
            <person name="Keeling P.J."/>
            <person name="Gray M.W."/>
            <person name="Grigoriev I.V."/>
            <person name="Archibald J.M."/>
        </authorList>
    </citation>
    <scope>NUCLEOTIDE SEQUENCE</scope>
    <source>
        <strain evidence="2 4">CCMP2712</strain>
    </source>
</reference>
<reference evidence="4" key="2">
    <citation type="submission" date="2012-11" db="EMBL/GenBank/DDBJ databases">
        <authorList>
            <person name="Kuo A."/>
            <person name="Curtis B.A."/>
            <person name="Tanifuji G."/>
            <person name="Burki F."/>
            <person name="Gruber A."/>
            <person name="Irimia M."/>
            <person name="Maruyama S."/>
            <person name="Arias M.C."/>
            <person name="Ball S.G."/>
            <person name="Gile G.H."/>
            <person name="Hirakawa Y."/>
            <person name="Hopkins J.F."/>
            <person name="Rensing S.A."/>
            <person name="Schmutz J."/>
            <person name="Symeonidi A."/>
            <person name="Elias M."/>
            <person name="Eveleigh R.J."/>
            <person name="Herman E.K."/>
            <person name="Klute M.J."/>
            <person name="Nakayama T."/>
            <person name="Obornik M."/>
            <person name="Reyes-Prieto A."/>
            <person name="Armbrust E.V."/>
            <person name="Aves S.J."/>
            <person name="Beiko R.G."/>
            <person name="Coutinho P."/>
            <person name="Dacks J.B."/>
            <person name="Durnford D.G."/>
            <person name="Fast N.M."/>
            <person name="Green B.R."/>
            <person name="Grisdale C."/>
            <person name="Hempe F."/>
            <person name="Henrissat B."/>
            <person name="Hoppner M.P."/>
            <person name="Ishida K.-I."/>
            <person name="Kim E."/>
            <person name="Koreny L."/>
            <person name="Kroth P.G."/>
            <person name="Liu Y."/>
            <person name="Malik S.-B."/>
            <person name="Maier U.G."/>
            <person name="McRose D."/>
            <person name="Mock T."/>
            <person name="Neilson J.A."/>
            <person name="Onodera N.T."/>
            <person name="Poole A.M."/>
            <person name="Pritham E.J."/>
            <person name="Richards T.A."/>
            <person name="Rocap G."/>
            <person name="Roy S.W."/>
            <person name="Sarai C."/>
            <person name="Schaack S."/>
            <person name="Shirato S."/>
            <person name="Slamovits C.H."/>
            <person name="Spencer D.F."/>
            <person name="Suzuki S."/>
            <person name="Worden A.Z."/>
            <person name="Zauner S."/>
            <person name="Barry K."/>
            <person name="Bell C."/>
            <person name="Bharti A.K."/>
            <person name="Crow J.A."/>
            <person name="Grimwood J."/>
            <person name="Kramer R."/>
            <person name="Lindquist E."/>
            <person name="Lucas S."/>
            <person name="Salamov A."/>
            <person name="McFadden G.I."/>
            <person name="Lane C.E."/>
            <person name="Keeling P.J."/>
            <person name="Gray M.W."/>
            <person name="Grigoriev I.V."/>
            <person name="Archibald J.M."/>
        </authorList>
    </citation>
    <scope>NUCLEOTIDE SEQUENCE</scope>
    <source>
        <strain evidence="4">CCMP2712</strain>
    </source>
</reference>
<feature type="compositionally biased region" description="Basic and acidic residues" evidence="1">
    <location>
        <begin position="1"/>
        <end position="13"/>
    </location>
</feature>
<evidence type="ECO:0000313" key="3">
    <source>
        <dbReference type="EnsemblProtists" id="EKX52013"/>
    </source>
</evidence>
<sequence length="73" mass="7872">MAGTEKGHTRQLEEGLGFNGLGEEQAQEPQGQQQGAGWLELSDIDRITMEAASPSGPKSISDRELDKSIGFRV</sequence>
<dbReference type="AlphaFoldDB" id="L1JV90"/>
<accession>L1JV90</accession>
<feature type="compositionally biased region" description="Basic and acidic residues" evidence="1">
    <location>
        <begin position="60"/>
        <end position="73"/>
    </location>
</feature>
<dbReference type="HOGENOM" id="CLU_2710066_0_0_1"/>
<dbReference type="GeneID" id="17308409"/>
<gene>
    <name evidence="2" type="ORF">GUITHDRAFT_102627</name>
</gene>
<name>L1JV90_GUITC</name>
<dbReference type="KEGG" id="gtt:GUITHDRAFT_102627"/>
<feature type="region of interest" description="Disordered" evidence="1">
    <location>
        <begin position="1"/>
        <end position="73"/>
    </location>
</feature>
<evidence type="ECO:0000256" key="1">
    <source>
        <dbReference type="SAM" id="MobiDB-lite"/>
    </source>
</evidence>
<feature type="compositionally biased region" description="Low complexity" evidence="1">
    <location>
        <begin position="21"/>
        <end position="37"/>
    </location>
</feature>
<dbReference type="RefSeq" id="XP_005838993.1">
    <property type="nucleotide sequence ID" value="XM_005838936.1"/>
</dbReference>
<evidence type="ECO:0000313" key="2">
    <source>
        <dbReference type="EMBL" id="EKX52013.1"/>
    </source>
</evidence>
<keyword evidence="4" id="KW-1185">Reference proteome</keyword>
<dbReference type="EMBL" id="JH992974">
    <property type="protein sequence ID" value="EKX52013.1"/>
    <property type="molecule type" value="Genomic_DNA"/>
</dbReference>
<protein>
    <submittedName>
        <fullName evidence="2 3">Uncharacterized protein</fullName>
    </submittedName>
</protein>
<dbReference type="EnsemblProtists" id="EKX52013">
    <property type="protein sequence ID" value="EKX52013"/>
    <property type="gene ID" value="GUITHDRAFT_102627"/>
</dbReference>
<evidence type="ECO:0000313" key="4">
    <source>
        <dbReference type="Proteomes" id="UP000011087"/>
    </source>
</evidence>
<organism evidence="2">
    <name type="scientific">Guillardia theta (strain CCMP2712)</name>
    <name type="common">Cryptophyte</name>
    <dbReference type="NCBI Taxonomy" id="905079"/>
    <lineage>
        <taxon>Eukaryota</taxon>
        <taxon>Cryptophyceae</taxon>
        <taxon>Pyrenomonadales</taxon>
        <taxon>Geminigeraceae</taxon>
        <taxon>Guillardia</taxon>
    </lineage>
</organism>
<reference evidence="3" key="3">
    <citation type="submission" date="2016-03" db="UniProtKB">
        <authorList>
            <consortium name="EnsemblProtists"/>
        </authorList>
    </citation>
    <scope>IDENTIFICATION</scope>
</reference>
<proteinExistence type="predicted"/>
<dbReference type="PaxDb" id="55529-EKX52013"/>
<dbReference type="Proteomes" id="UP000011087">
    <property type="component" value="Unassembled WGS sequence"/>
</dbReference>